<feature type="region of interest" description="Disordered" evidence="2">
    <location>
        <begin position="75"/>
        <end position="130"/>
    </location>
</feature>
<evidence type="ECO:0000313" key="4">
    <source>
        <dbReference type="Proteomes" id="UP000288805"/>
    </source>
</evidence>
<organism evidence="3 4">
    <name type="scientific">Vitis vinifera</name>
    <name type="common">Grape</name>
    <dbReference type="NCBI Taxonomy" id="29760"/>
    <lineage>
        <taxon>Eukaryota</taxon>
        <taxon>Viridiplantae</taxon>
        <taxon>Streptophyta</taxon>
        <taxon>Embryophyta</taxon>
        <taxon>Tracheophyta</taxon>
        <taxon>Spermatophyta</taxon>
        <taxon>Magnoliopsida</taxon>
        <taxon>eudicotyledons</taxon>
        <taxon>Gunneridae</taxon>
        <taxon>Pentapetalae</taxon>
        <taxon>rosids</taxon>
        <taxon>Vitales</taxon>
        <taxon>Vitaceae</taxon>
        <taxon>Viteae</taxon>
        <taxon>Vitis</taxon>
    </lineage>
</organism>
<protein>
    <submittedName>
        <fullName evidence="3">Uncharacterized protein</fullName>
    </submittedName>
</protein>
<comment type="caution">
    <text evidence="3">The sequence shown here is derived from an EMBL/GenBank/DDBJ whole genome shotgun (WGS) entry which is preliminary data.</text>
</comment>
<dbReference type="Proteomes" id="UP000288805">
    <property type="component" value="Unassembled WGS sequence"/>
</dbReference>
<name>A0A438KIF8_VITVI</name>
<feature type="compositionally biased region" description="Low complexity" evidence="2">
    <location>
        <begin position="82"/>
        <end position="97"/>
    </location>
</feature>
<sequence length="310" mass="34005">MATPMEEMGAESQSLPSCGPSPLALVPVKGSASRRLHSAHNSHSAHNLKSGLIGRLQDQFLETIEVSCSFVHDDHPERSETEMATETPTVPVVVPDGGAPGETQPAENEGAPDPKEESLSNASSGGSPVDDAACISASSFSYTELEEKLKRIPPGSDVAMPSAKMFEVVETLVSGLRDMTQQHDLFTDLLRTADYMKAFASQRRNSEDQLRLRLEEAEASLPAARGDNNALRAELAEAKSREESVDARLHEAEDEMAHLRGEVRQLRTEREELEADYQKQVDETFFFGYRCCMKKHGIKRDVPSIPPGEE</sequence>
<dbReference type="EMBL" id="QGNW01000006">
    <property type="protein sequence ID" value="RVX20997.1"/>
    <property type="molecule type" value="Genomic_DNA"/>
</dbReference>
<keyword evidence="1" id="KW-0175">Coiled coil</keyword>
<dbReference type="AlphaFoldDB" id="A0A438KIF8"/>
<gene>
    <name evidence="3" type="ORF">CK203_002458</name>
</gene>
<reference evidence="3 4" key="1">
    <citation type="journal article" date="2018" name="PLoS Genet.">
        <title>Population sequencing reveals clonal diversity and ancestral inbreeding in the grapevine cultivar Chardonnay.</title>
        <authorList>
            <person name="Roach M.J."/>
            <person name="Johnson D.L."/>
            <person name="Bohlmann J."/>
            <person name="van Vuuren H.J."/>
            <person name="Jones S.J."/>
            <person name="Pretorius I.S."/>
            <person name="Schmidt S.A."/>
            <person name="Borneman A.R."/>
        </authorList>
    </citation>
    <scope>NUCLEOTIDE SEQUENCE [LARGE SCALE GENOMIC DNA]</scope>
    <source>
        <strain evidence="4">cv. Chardonnay</strain>
        <tissue evidence="3">Leaf</tissue>
    </source>
</reference>
<evidence type="ECO:0000256" key="1">
    <source>
        <dbReference type="SAM" id="Coils"/>
    </source>
</evidence>
<accession>A0A438KIF8</accession>
<evidence type="ECO:0000256" key="2">
    <source>
        <dbReference type="SAM" id="MobiDB-lite"/>
    </source>
</evidence>
<proteinExistence type="predicted"/>
<evidence type="ECO:0000313" key="3">
    <source>
        <dbReference type="EMBL" id="RVX20997.1"/>
    </source>
</evidence>
<feature type="coiled-coil region" evidence="1">
    <location>
        <begin position="214"/>
        <end position="283"/>
    </location>
</feature>
<feature type="region of interest" description="Disordered" evidence="2">
    <location>
        <begin position="1"/>
        <end position="23"/>
    </location>
</feature>